<protein>
    <submittedName>
        <fullName evidence="2">SDR family oxidoreductase</fullName>
    </submittedName>
</protein>
<dbReference type="KEGG" id="dph:EHF33_15625"/>
<reference evidence="2 3" key="1">
    <citation type="submission" date="2018-11" db="EMBL/GenBank/DDBJ databases">
        <title>Deinococcus shelandsis sp. nov., isolated from South Shetland Islands soil of Antarctica.</title>
        <authorList>
            <person name="Tian J."/>
        </authorList>
    </citation>
    <scope>NUCLEOTIDE SEQUENCE [LARGE SCALE GENOMIC DNA]</scope>
    <source>
        <strain evidence="2 3">S14-83T</strain>
    </source>
</reference>
<dbReference type="Pfam" id="PF13561">
    <property type="entry name" value="adh_short_C2"/>
    <property type="match status" value="1"/>
</dbReference>
<dbReference type="EMBL" id="CP034184">
    <property type="protein sequence ID" value="AZI44316.1"/>
    <property type="molecule type" value="Genomic_DNA"/>
</dbReference>
<dbReference type="SUPFAM" id="SSF51735">
    <property type="entry name" value="NAD(P)-binding Rossmann-fold domains"/>
    <property type="match status" value="1"/>
</dbReference>
<dbReference type="AlphaFoldDB" id="A0A3G8YSU7"/>
<evidence type="ECO:0000256" key="1">
    <source>
        <dbReference type="ARBA" id="ARBA00006484"/>
    </source>
</evidence>
<gene>
    <name evidence="2" type="ORF">EHF33_15625</name>
</gene>
<dbReference type="InterPro" id="IPR036291">
    <property type="entry name" value="NAD(P)-bd_dom_sf"/>
</dbReference>
<keyword evidence="3" id="KW-1185">Reference proteome</keyword>
<dbReference type="PRINTS" id="PR00081">
    <property type="entry name" value="GDHRDH"/>
</dbReference>
<dbReference type="InterPro" id="IPR050259">
    <property type="entry name" value="SDR"/>
</dbReference>
<sequence length="96" mass="10180">MHYAASKGAVITLTKSIARGFAGQGVLAYSVAPGWVKTEMAEAYLAEHAEELRRELPMGQAAPPEDVANTVVFLASGMVPHMTGTTLDINGTSYVR</sequence>
<comment type="similarity">
    <text evidence="1">Belongs to the short-chain dehydrogenases/reductases (SDR) family.</text>
</comment>
<dbReference type="PANTHER" id="PTHR42879:SF2">
    <property type="entry name" value="3-OXOACYL-[ACYL-CARRIER-PROTEIN] REDUCTASE FABG"/>
    <property type="match status" value="1"/>
</dbReference>
<dbReference type="PANTHER" id="PTHR42879">
    <property type="entry name" value="3-OXOACYL-(ACYL-CARRIER-PROTEIN) REDUCTASE"/>
    <property type="match status" value="1"/>
</dbReference>
<evidence type="ECO:0000313" key="3">
    <source>
        <dbReference type="Proteomes" id="UP000276417"/>
    </source>
</evidence>
<dbReference type="InterPro" id="IPR002347">
    <property type="entry name" value="SDR_fam"/>
</dbReference>
<dbReference type="Proteomes" id="UP000276417">
    <property type="component" value="Chromosome 2"/>
</dbReference>
<name>A0A3G8YSU7_9DEIO</name>
<organism evidence="2 3">
    <name type="scientific">Deinococcus psychrotolerans</name>
    <dbReference type="NCBI Taxonomy" id="2489213"/>
    <lineage>
        <taxon>Bacteria</taxon>
        <taxon>Thermotogati</taxon>
        <taxon>Deinococcota</taxon>
        <taxon>Deinococci</taxon>
        <taxon>Deinococcales</taxon>
        <taxon>Deinococcaceae</taxon>
        <taxon>Deinococcus</taxon>
    </lineage>
</organism>
<accession>A0A3G8YSU7</accession>
<evidence type="ECO:0000313" key="2">
    <source>
        <dbReference type="EMBL" id="AZI44316.1"/>
    </source>
</evidence>
<proteinExistence type="inferred from homology"/>
<dbReference type="CDD" id="cd05233">
    <property type="entry name" value="SDR_c"/>
    <property type="match status" value="1"/>
</dbReference>
<dbReference type="OrthoDB" id="125587at2"/>
<dbReference type="Gene3D" id="3.40.50.720">
    <property type="entry name" value="NAD(P)-binding Rossmann-like Domain"/>
    <property type="match status" value="1"/>
</dbReference>